<name>A0A9W6JM97_9HYPH</name>
<dbReference type="RefSeq" id="WP_271199269.1">
    <property type="nucleotide sequence ID" value="NZ_BSFL01000001.1"/>
</dbReference>
<dbReference type="Proteomes" id="UP001143309">
    <property type="component" value="Unassembled WGS sequence"/>
</dbReference>
<evidence type="ECO:0000313" key="2">
    <source>
        <dbReference type="Proteomes" id="UP001143309"/>
    </source>
</evidence>
<organism evidence="1 2">
    <name type="scientific">Methylopila turkensis</name>
    <dbReference type="NCBI Taxonomy" id="1437816"/>
    <lineage>
        <taxon>Bacteria</taxon>
        <taxon>Pseudomonadati</taxon>
        <taxon>Pseudomonadota</taxon>
        <taxon>Alphaproteobacteria</taxon>
        <taxon>Hyphomicrobiales</taxon>
        <taxon>Methylopilaceae</taxon>
        <taxon>Methylopila</taxon>
    </lineage>
</organism>
<protein>
    <submittedName>
        <fullName evidence="1">Uncharacterized protein</fullName>
    </submittedName>
</protein>
<dbReference type="AlphaFoldDB" id="A0A9W6JM97"/>
<accession>A0A9W6JM97</accession>
<comment type="caution">
    <text evidence="1">The sequence shown here is derived from an EMBL/GenBank/DDBJ whole genome shotgun (WGS) entry which is preliminary data.</text>
</comment>
<proteinExistence type="predicted"/>
<evidence type="ECO:0000313" key="1">
    <source>
        <dbReference type="EMBL" id="GLK78764.1"/>
    </source>
</evidence>
<reference evidence="1" key="1">
    <citation type="journal article" date="2014" name="Int. J. Syst. Evol. Microbiol.">
        <title>Complete genome sequence of Corynebacterium casei LMG S-19264T (=DSM 44701T), isolated from a smear-ripened cheese.</title>
        <authorList>
            <consortium name="US DOE Joint Genome Institute (JGI-PGF)"/>
            <person name="Walter F."/>
            <person name="Albersmeier A."/>
            <person name="Kalinowski J."/>
            <person name="Ruckert C."/>
        </authorList>
    </citation>
    <scope>NUCLEOTIDE SEQUENCE</scope>
    <source>
        <strain evidence="1">VKM B-2748</strain>
    </source>
</reference>
<keyword evidence="2" id="KW-1185">Reference proteome</keyword>
<dbReference type="EMBL" id="BSFL01000001">
    <property type="protein sequence ID" value="GLK78764.1"/>
    <property type="molecule type" value="Genomic_DNA"/>
</dbReference>
<reference evidence="1" key="2">
    <citation type="submission" date="2023-01" db="EMBL/GenBank/DDBJ databases">
        <authorList>
            <person name="Sun Q."/>
            <person name="Evtushenko L."/>
        </authorList>
    </citation>
    <scope>NUCLEOTIDE SEQUENCE</scope>
    <source>
        <strain evidence="1">VKM B-2748</strain>
    </source>
</reference>
<sequence>MTFSSVALFSALARLRVDRSGIFVQQSRAGEAVWNCEKQYQAGRGQCLHPAYLARARVQSNKTITMLAMRRAVADEIVINLDLDIFAFVATQQSRGGCRFWV</sequence>
<gene>
    <name evidence="1" type="ORF">GCM10008174_05050</name>
</gene>